<dbReference type="SUPFAM" id="SSF52833">
    <property type="entry name" value="Thioredoxin-like"/>
    <property type="match status" value="1"/>
</dbReference>
<protein>
    <submittedName>
        <fullName evidence="3">Disulfide bond formation protein DsbA</fullName>
    </submittedName>
</protein>
<dbReference type="PANTHER" id="PTHR13887">
    <property type="entry name" value="GLUTATHIONE S-TRANSFERASE KAPPA"/>
    <property type="match status" value="1"/>
</dbReference>
<dbReference type="OrthoDB" id="117402at2"/>
<comment type="similarity">
    <text evidence="1">Belongs to the thioredoxin family. DsbA subfamily.</text>
</comment>
<evidence type="ECO:0000256" key="1">
    <source>
        <dbReference type="ARBA" id="ARBA00005791"/>
    </source>
</evidence>
<reference evidence="4" key="1">
    <citation type="submission" date="2016-04" db="EMBL/GenBank/DDBJ databases">
        <authorList>
            <person name="Chen L."/>
            <person name="Zhuang W."/>
            <person name="Wang G."/>
        </authorList>
    </citation>
    <scope>NUCLEOTIDE SEQUENCE [LARGE SCALE GENOMIC DNA]</scope>
    <source>
        <strain evidence="4">17621</strain>
    </source>
</reference>
<accession>A0A1V9F8R6</accession>
<name>A0A1V9F8R6_9BACT</name>
<dbReference type="PANTHER" id="PTHR13887:SF55">
    <property type="entry name" value="SLR0313 PROTEIN"/>
    <property type="match status" value="1"/>
</dbReference>
<dbReference type="STRING" id="354355.SAMN05660816_01937"/>
<dbReference type="EMBL" id="LVXG01000003">
    <property type="protein sequence ID" value="OQP54661.1"/>
    <property type="molecule type" value="Genomic_DNA"/>
</dbReference>
<evidence type="ECO:0000313" key="3">
    <source>
        <dbReference type="EMBL" id="OQP54661.1"/>
    </source>
</evidence>
<dbReference type="Pfam" id="PF13462">
    <property type="entry name" value="Thioredoxin_4"/>
    <property type="match status" value="1"/>
</dbReference>
<organism evidence="3 4">
    <name type="scientific">Niastella yeongjuensis</name>
    <dbReference type="NCBI Taxonomy" id="354355"/>
    <lineage>
        <taxon>Bacteria</taxon>
        <taxon>Pseudomonadati</taxon>
        <taxon>Bacteroidota</taxon>
        <taxon>Chitinophagia</taxon>
        <taxon>Chitinophagales</taxon>
        <taxon>Chitinophagaceae</taxon>
        <taxon>Niastella</taxon>
    </lineage>
</organism>
<evidence type="ECO:0000259" key="2">
    <source>
        <dbReference type="Pfam" id="PF13462"/>
    </source>
</evidence>
<dbReference type="AlphaFoldDB" id="A0A1V9F8R6"/>
<keyword evidence="4" id="KW-1185">Reference proteome</keyword>
<gene>
    <name evidence="3" type="ORF">A4H97_22110</name>
</gene>
<comment type="caution">
    <text evidence="3">The sequence shown here is derived from an EMBL/GenBank/DDBJ whole genome shotgun (WGS) entry which is preliminary data.</text>
</comment>
<dbReference type="InterPro" id="IPR012336">
    <property type="entry name" value="Thioredoxin-like_fold"/>
</dbReference>
<dbReference type="InterPro" id="IPR036249">
    <property type="entry name" value="Thioredoxin-like_sf"/>
</dbReference>
<dbReference type="Proteomes" id="UP000192610">
    <property type="component" value="Unassembled WGS sequence"/>
</dbReference>
<dbReference type="RefSeq" id="WP_081197493.1">
    <property type="nucleotide sequence ID" value="NZ_FOCZ01000003.1"/>
</dbReference>
<proteinExistence type="inferred from homology"/>
<evidence type="ECO:0000313" key="4">
    <source>
        <dbReference type="Proteomes" id="UP000192610"/>
    </source>
</evidence>
<feature type="domain" description="Thioredoxin-like fold" evidence="2">
    <location>
        <begin position="15"/>
        <end position="175"/>
    </location>
</feature>
<sequence length="185" mass="21165">MPIKNDKNKEIISTKGLWAGDPEAPVSLVLYGDYESEECGKVHRVINKLLESHGTKIRFNYRHFPLTQIHQHAHKAAEAAVAAAQEGKFWEMHNQLFAHRHRLGAISLREYAREVGVTSKNFLPDLVESKYGWTVRTDLLEGLDKGVRNVPTLFINDREYHGRLSQPELTKAIDEECHSAKRKRA</sequence>
<dbReference type="Gene3D" id="3.40.30.10">
    <property type="entry name" value="Glutaredoxin"/>
    <property type="match status" value="1"/>
</dbReference>